<dbReference type="Proteomes" id="UP001161406">
    <property type="component" value="Unassembled WGS sequence"/>
</dbReference>
<name>A0ABQ5UBT9_9HYPH</name>
<organism evidence="1 2">
    <name type="scientific">Devosia yakushimensis</name>
    <dbReference type="NCBI Taxonomy" id="470028"/>
    <lineage>
        <taxon>Bacteria</taxon>
        <taxon>Pseudomonadati</taxon>
        <taxon>Pseudomonadota</taxon>
        <taxon>Alphaproteobacteria</taxon>
        <taxon>Hyphomicrobiales</taxon>
        <taxon>Devosiaceae</taxon>
        <taxon>Devosia</taxon>
    </lineage>
</organism>
<gene>
    <name evidence="1" type="ORF">GCM10007913_11470</name>
</gene>
<keyword evidence="2" id="KW-1185">Reference proteome</keyword>
<evidence type="ECO:0000313" key="1">
    <source>
        <dbReference type="EMBL" id="GLQ09215.1"/>
    </source>
</evidence>
<sequence length="105" mass="11292">MISTAPSAQTIARTIVVAAQMTGEDPEAIIGTRQHFRGRLIAYAALLIVFPGHSPGATAALLNFAETRNAQSRLAAARRSAWWNEDRVDELVGELVADQYGEQAA</sequence>
<accession>A0ABQ5UBT9</accession>
<dbReference type="EMBL" id="BSNG01000001">
    <property type="protein sequence ID" value="GLQ09215.1"/>
    <property type="molecule type" value="Genomic_DNA"/>
</dbReference>
<comment type="caution">
    <text evidence="1">The sequence shown here is derived from an EMBL/GenBank/DDBJ whole genome shotgun (WGS) entry which is preliminary data.</text>
</comment>
<dbReference type="RefSeq" id="WP_284388786.1">
    <property type="nucleotide sequence ID" value="NZ_BSNG01000001.1"/>
</dbReference>
<reference evidence="1" key="1">
    <citation type="journal article" date="2014" name="Int. J. Syst. Evol. Microbiol.">
        <title>Complete genome of a new Firmicutes species belonging to the dominant human colonic microbiota ('Ruminococcus bicirculans') reveals two chromosomes and a selective capacity to utilize plant glucans.</title>
        <authorList>
            <consortium name="NISC Comparative Sequencing Program"/>
            <person name="Wegmann U."/>
            <person name="Louis P."/>
            <person name="Goesmann A."/>
            <person name="Henrissat B."/>
            <person name="Duncan S.H."/>
            <person name="Flint H.J."/>
        </authorList>
    </citation>
    <scope>NUCLEOTIDE SEQUENCE</scope>
    <source>
        <strain evidence="1">NBRC 103855</strain>
    </source>
</reference>
<protein>
    <submittedName>
        <fullName evidence="1">Uncharacterized protein</fullName>
    </submittedName>
</protein>
<evidence type="ECO:0000313" key="2">
    <source>
        <dbReference type="Proteomes" id="UP001161406"/>
    </source>
</evidence>
<reference evidence="1" key="2">
    <citation type="submission" date="2023-01" db="EMBL/GenBank/DDBJ databases">
        <title>Draft genome sequence of Devosia yakushimensis strain NBRC 103855.</title>
        <authorList>
            <person name="Sun Q."/>
            <person name="Mori K."/>
        </authorList>
    </citation>
    <scope>NUCLEOTIDE SEQUENCE</scope>
    <source>
        <strain evidence="1">NBRC 103855</strain>
    </source>
</reference>
<proteinExistence type="predicted"/>